<comment type="caution">
    <text evidence="1">The sequence shown here is derived from an EMBL/GenBank/DDBJ whole genome shotgun (WGS) entry which is preliminary data.</text>
</comment>
<evidence type="ECO:0000313" key="1">
    <source>
        <dbReference type="EMBL" id="KAI4376536.1"/>
    </source>
</evidence>
<protein>
    <submittedName>
        <fullName evidence="1">Uncharacterized protein</fullName>
    </submittedName>
</protein>
<reference evidence="2" key="1">
    <citation type="journal article" date="2023" name="Front. Plant Sci.">
        <title>Chromosomal-level genome assembly of Melastoma candidum provides insights into trichome evolution.</title>
        <authorList>
            <person name="Zhong Y."/>
            <person name="Wu W."/>
            <person name="Sun C."/>
            <person name="Zou P."/>
            <person name="Liu Y."/>
            <person name="Dai S."/>
            <person name="Zhou R."/>
        </authorList>
    </citation>
    <scope>NUCLEOTIDE SEQUENCE [LARGE SCALE GENOMIC DNA]</scope>
</reference>
<evidence type="ECO:0000313" key="2">
    <source>
        <dbReference type="Proteomes" id="UP001057402"/>
    </source>
</evidence>
<gene>
    <name evidence="1" type="ORF">MLD38_014286</name>
</gene>
<organism evidence="1 2">
    <name type="scientific">Melastoma candidum</name>
    <dbReference type="NCBI Taxonomy" id="119954"/>
    <lineage>
        <taxon>Eukaryota</taxon>
        <taxon>Viridiplantae</taxon>
        <taxon>Streptophyta</taxon>
        <taxon>Embryophyta</taxon>
        <taxon>Tracheophyta</taxon>
        <taxon>Spermatophyta</taxon>
        <taxon>Magnoliopsida</taxon>
        <taxon>eudicotyledons</taxon>
        <taxon>Gunneridae</taxon>
        <taxon>Pentapetalae</taxon>
        <taxon>rosids</taxon>
        <taxon>malvids</taxon>
        <taxon>Myrtales</taxon>
        <taxon>Melastomataceae</taxon>
        <taxon>Melastomatoideae</taxon>
        <taxon>Melastomateae</taxon>
        <taxon>Melastoma</taxon>
    </lineage>
</organism>
<keyword evidence="2" id="KW-1185">Reference proteome</keyword>
<name>A0ACB9RFE2_9MYRT</name>
<dbReference type="EMBL" id="CM042883">
    <property type="protein sequence ID" value="KAI4376536.1"/>
    <property type="molecule type" value="Genomic_DNA"/>
</dbReference>
<accession>A0ACB9RFE2</accession>
<sequence length="187" mass="20521">MRPSNIFLLILQLVIFLSRASSAPLFAEYIGAQFNGVKFSDVPVNANIPFHFILAFTIDYDSSTSPPTPNQRQLQRQGLPQPERSTTVSQFLDYYNTQESNYGSGKELASMSTASGAGWLSPADGFFTACSDLQSQGKLNGIFIWSADDSRVNGFPYEAQAQSLLAGSSKRKTSSPRSSCFMKICMK</sequence>
<dbReference type="Proteomes" id="UP001057402">
    <property type="component" value="Chromosome 4"/>
</dbReference>
<proteinExistence type="predicted"/>